<feature type="transmembrane region" description="Helical" evidence="12">
    <location>
        <begin position="392"/>
        <end position="412"/>
    </location>
</feature>
<dbReference type="GO" id="GO:0046872">
    <property type="term" value="F:metal ion binding"/>
    <property type="evidence" value="ECO:0007669"/>
    <property type="project" value="UniProtKB-KW"/>
</dbReference>
<dbReference type="InterPro" id="IPR008250">
    <property type="entry name" value="ATPase_P-typ_transduc_dom_A_sf"/>
</dbReference>
<feature type="transmembrane region" description="Helical" evidence="12">
    <location>
        <begin position="729"/>
        <end position="748"/>
    </location>
</feature>
<dbReference type="InterPro" id="IPR006121">
    <property type="entry name" value="HMA_dom"/>
</dbReference>
<keyword evidence="15" id="KW-1185">Reference proteome</keyword>
<comment type="subcellular location">
    <subcellularLocation>
        <location evidence="1">Cell membrane</location>
        <topology evidence="1">Multi-pass membrane protein</topology>
    </subcellularLocation>
</comment>
<keyword evidence="5 12" id="KW-0812">Transmembrane</keyword>
<keyword evidence="11 12" id="KW-0472">Membrane</keyword>
<evidence type="ECO:0000313" key="14">
    <source>
        <dbReference type="EMBL" id="VEU82312.1"/>
    </source>
</evidence>
<dbReference type="EMBL" id="LR215050">
    <property type="protein sequence ID" value="VEU82312.1"/>
    <property type="molecule type" value="Genomic_DNA"/>
</dbReference>
<dbReference type="InterPro" id="IPR023299">
    <property type="entry name" value="ATPase_P-typ_cyto_dom_N"/>
</dbReference>
<comment type="similarity">
    <text evidence="2 12">Belongs to the cation transport ATPase (P-type) (TC 3.A.3) family. Type IB subfamily.</text>
</comment>
<dbReference type="Pfam" id="PF00702">
    <property type="entry name" value="Hydrolase"/>
    <property type="match status" value="1"/>
</dbReference>
<accession>A0A449BIQ0</accession>
<dbReference type="RefSeq" id="WP_035369737.1">
    <property type="nucleotide sequence ID" value="NZ_LR215050.1"/>
</dbReference>
<name>A0A449BIQ0_9MOLU</name>
<dbReference type="SUPFAM" id="SSF81653">
    <property type="entry name" value="Calcium ATPase, transduction domain A"/>
    <property type="match status" value="1"/>
</dbReference>
<dbReference type="Pfam" id="PF00403">
    <property type="entry name" value="HMA"/>
    <property type="match status" value="2"/>
</dbReference>
<sequence>MKEVKYSLSEISCASCADKIEQKIKKLNGVEEGYLNFVTKEIKVQVADSTDTARLFDTIKKIVKDEEGDVEVCELTPNVIYAIDGLDCANCAAKIEEKLNKTEGILGANVDFIAKKLTLQFKNSLDQKRIEEKVQKIIDKIEPGVTIAQSNVKNEDHVDEESSMTKDLIIFGLGILLFTGGLLIAEGTVFRYVLLILSYFIIGGEVVLKAVNNIYRGKVFDENFLMTIATMGAFAIGEHPEAVAVMIFYKVGEFFQDVAVNRSRRSIKKLMSIRPDVATIKKGNTSVEMRVEDVQTGEIMIIKPGERIPLDGEVLSGTSTIDTKILTGESVPVNVTKGEMVLSGCININGLLTVKVTKLASESTVSKVLEMVENATSKKAPTENFITKFARVYTPIVTSLAVLIAVILPLVIQGATFEEWIYRALIFLVISCPCALVVSIPLGFFGGIGAASRNGILVKGGNYLEALNNIEIAVFDKTGTLTEGTFTVTEINTANGATQEELLEKAAYVESFSNHPIAVSVVNKYNKEIDQSLITDVEEISGHGVKAAYQNDIIAIGNARLMKREGVEFKESIALGSIIYIAINGKYVGNIVVSDQIKQDSKTAIKMLKSLGIKKTVMLTGDKKLVADAVGQELDIDEIHSELLPEDKLNIVEKLLLQKSSRGKLFFVGDGINDTPVLARADIGIAMGGLGADAAIDVADVVIMNDEPSKIGTAVFVAKRTRKIVWQNIYFALGVKLLFLALGAVGIATMWEAVIADVGVSLLAVLNAMRVLKYNYKINN</sequence>
<proteinExistence type="inferred from homology"/>
<dbReference type="PRINTS" id="PR00941">
    <property type="entry name" value="CDATPASE"/>
</dbReference>
<dbReference type="GO" id="GO:0005524">
    <property type="term" value="F:ATP binding"/>
    <property type="evidence" value="ECO:0007669"/>
    <property type="project" value="UniProtKB-UniRule"/>
</dbReference>
<dbReference type="InterPro" id="IPR023214">
    <property type="entry name" value="HAD_sf"/>
</dbReference>
<dbReference type="InterPro" id="IPR018303">
    <property type="entry name" value="ATPase_P-typ_P_site"/>
</dbReference>
<dbReference type="GO" id="GO:0016887">
    <property type="term" value="F:ATP hydrolysis activity"/>
    <property type="evidence" value="ECO:0007669"/>
    <property type="project" value="InterPro"/>
</dbReference>
<dbReference type="KEGG" id="ahk:NCTC10172_00321"/>
<dbReference type="InterPro" id="IPR017969">
    <property type="entry name" value="Heavy-metal-associated_CS"/>
</dbReference>
<keyword evidence="10 12" id="KW-1133">Transmembrane helix</keyword>
<dbReference type="SUPFAM" id="SSF56784">
    <property type="entry name" value="HAD-like"/>
    <property type="match status" value="1"/>
</dbReference>
<dbReference type="InterPro" id="IPR036412">
    <property type="entry name" value="HAD-like_sf"/>
</dbReference>
<reference evidence="14 15" key="1">
    <citation type="submission" date="2019-01" db="EMBL/GenBank/DDBJ databases">
        <authorList>
            <consortium name="Pathogen Informatics"/>
        </authorList>
    </citation>
    <scope>NUCLEOTIDE SEQUENCE [LARGE SCALE GENOMIC DNA]</scope>
    <source>
        <strain evidence="14 15">NCTC10172</strain>
    </source>
</reference>
<dbReference type="GO" id="GO:0019829">
    <property type="term" value="F:ATPase-coupled monoatomic cation transmembrane transporter activity"/>
    <property type="evidence" value="ECO:0007669"/>
    <property type="project" value="InterPro"/>
</dbReference>
<dbReference type="PROSITE" id="PS50846">
    <property type="entry name" value="HMA_2"/>
    <property type="match status" value="2"/>
</dbReference>
<dbReference type="AlphaFoldDB" id="A0A449BIQ0"/>
<dbReference type="GO" id="GO:0005886">
    <property type="term" value="C:plasma membrane"/>
    <property type="evidence" value="ECO:0007669"/>
    <property type="project" value="UniProtKB-SubCell"/>
</dbReference>
<dbReference type="NCBIfam" id="TIGR01525">
    <property type="entry name" value="ATPase-IB_hvy"/>
    <property type="match status" value="1"/>
</dbReference>
<evidence type="ECO:0000256" key="12">
    <source>
        <dbReference type="RuleBase" id="RU362081"/>
    </source>
</evidence>
<evidence type="ECO:0000256" key="7">
    <source>
        <dbReference type="ARBA" id="ARBA00022741"/>
    </source>
</evidence>
<dbReference type="FunFam" id="2.70.150.10:FF:000002">
    <property type="entry name" value="Copper-transporting ATPase 1, putative"/>
    <property type="match status" value="1"/>
</dbReference>
<dbReference type="NCBIfam" id="TIGR01494">
    <property type="entry name" value="ATPase_P-type"/>
    <property type="match status" value="1"/>
</dbReference>
<dbReference type="NCBIfam" id="TIGR01512">
    <property type="entry name" value="ATPase-IB2_Cd"/>
    <property type="match status" value="1"/>
</dbReference>
<keyword evidence="14" id="KW-0378">Hydrolase</keyword>
<dbReference type="Gene3D" id="3.30.70.100">
    <property type="match status" value="2"/>
</dbReference>
<feature type="transmembrane region" description="Helical" evidence="12">
    <location>
        <begin position="168"/>
        <end position="184"/>
    </location>
</feature>
<dbReference type="InterPro" id="IPR036163">
    <property type="entry name" value="HMA_dom_sf"/>
</dbReference>
<dbReference type="Gene3D" id="3.40.50.1000">
    <property type="entry name" value="HAD superfamily/HAD-like"/>
    <property type="match status" value="1"/>
</dbReference>
<dbReference type="PANTHER" id="PTHR48085:SF5">
    <property type="entry name" value="CADMIUM_ZINC-TRANSPORTING ATPASE HMA4-RELATED"/>
    <property type="match status" value="1"/>
</dbReference>
<evidence type="ECO:0000256" key="2">
    <source>
        <dbReference type="ARBA" id="ARBA00006024"/>
    </source>
</evidence>
<evidence type="ECO:0000256" key="6">
    <source>
        <dbReference type="ARBA" id="ARBA00022723"/>
    </source>
</evidence>
<evidence type="ECO:0000256" key="10">
    <source>
        <dbReference type="ARBA" id="ARBA00022989"/>
    </source>
</evidence>
<keyword evidence="9" id="KW-1278">Translocase</keyword>
<keyword evidence="3 12" id="KW-1003">Cell membrane</keyword>
<evidence type="ECO:0000259" key="13">
    <source>
        <dbReference type="PROSITE" id="PS50846"/>
    </source>
</evidence>
<dbReference type="SFLD" id="SFLDG00002">
    <property type="entry name" value="C1.7:_P-type_atpase_like"/>
    <property type="match status" value="1"/>
</dbReference>
<dbReference type="SUPFAM" id="SSF55008">
    <property type="entry name" value="HMA, heavy metal-associated domain"/>
    <property type="match status" value="2"/>
</dbReference>
<keyword evidence="4" id="KW-0597">Phosphoprotein</keyword>
<dbReference type="SUPFAM" id="SSF81665">
    <property type="entry name" value="Calcium ATPase, transmembrane domain M"/>
    <property type="match status" value="1"/>
</dbReference>
<dbReference type="STRING" id="1408416.GCA_000702765_01138"/>
<dbReference type="InterPro" id="IPR044492">
    <property type="entry name" value="P_typ_ATPase_HD_dom"/>
</dbReference>
<dbReference type="GO" id="GO:0015086">
    <property type="term" value="F:cadmium ion transmembrane transporter activity"/>
    <property type="evidence" value="ECO:0007669"/>
    <property type="project" value="TreeGrafter"/>
</dbReference>
<evidence type="ECO:0000256" key="3">
    <source>
        <dbReference type="ARBA" id="ARBA00022475"/>
    </source>
</evidence>
<dbReference type="InterPro" id="IPR023298">
    <property type="entry name" value="ATPase_P-typ_TM_dom_sf"/>
</dbReference>
<dbReference type="PRINTS" id="PR00119">
    <property type="entry name" value="CATATPASE"/>
</dbReference>
<evidence type="ECO:0000256" key="8">
    <source>
        <dbReference type="ARBA" id="ARBA00022840"/>
    </source>
</evidence>
<dbReference type="Gene3D" id="2.70.150.10">
    <property type="entry name" value="Calcium-transporting ATPase, cytoplasmic transduction domain A"/>
    <property type="match status" value="1"/>
</dbReference>
<dbReference type="SFLD" id="SFLDS00003">
    <property type="entry name" value="Haloacid_Dehalogenase"/>
    <property type="match status" value="1"/>
</dbReference>
<dbReference type="InterPro" id="IPR027256">
    <property type="entry name" value="P-typ_ATPase_IB"/>
</dbReference>
<evidence type="ECO:0000256" key="9">
    <source>
        <dbReference type="ARBA" id="ARBA00022967"/>
    </source>
</evidence>
<dbReference type="Proteomes" id="UP000290909">
    <property type="component" value="Chromosome"/>
</dbReference>
<dbReference type="SFLD" id="SFLDF00027">
    <property type="entry name" value="p-type_atpase"/>
    <property type="match status" value="1"/>
</dbReference>
<dbReference type="PROSITE" id="PS00154">
    <property type="entry name" value="ATPASE_E1_E2"/>
    <property type="match status" value="1"/>
</dbReference>
<gene>
    <name evidence="14" type="primary">cadA</name>
    <name evidence="14" type="ORF">NCTC10172_00321</name>
</gene>
<evidence type="ECO:0000256" key="1">
    <source>
        <dbReference type="ARBA" id="ARBA00004651"/>
    </source>
</evidence>
<dbReference type="PANTHER" id="PTHR48085">
    <property type="entry name" value="CADMIUM/ZINC-TRANSPORTING ATPASE HMA2-RELATED"/>
    <property type="match status" value="1"/>
</dbReference>
<feature type="domain" description="HMA" evidence="13">
    <location>
        <begin position="2"/>
        <end position="71"/>
    </location>
</feature>
<feature type="domain" description="HMA" evidence="13">
    <location>
        <begin position="77"/>
        <end position="146"/>
    </location>
</feature>
<keyword evidence="6 12" id="KW-0479">Metal-binding</keyword>
<dbReference type="CDD" id="cd00371">
    <property type="entry name" value="HMA"/>
    <property type="match status" value="2"/>
</dbReference>
<feature type="transmembrane region" description="Helical" evidence="12">
    <location>
        <begin position="424"/>
        <end position="445"/>
    </location>
</feature>
<dbReference type="EC" id="3.6.3.3" evidence="14"/>
<dbReference type="InterPro" id="IPR001757">
    <property type="entry name" value="P_typ_ATPase"/>
</dbReference>
<dbReference type="InterPro" id="IPR051014">
    <property type="entry name" value="Cation_Transport_ATPase_IB"/>
</dbReference>
<evidence type="ECO:0000256" key="11">
    <source>
        <dbReference type="ARBA" id="ARBA00023136"/>
    </source>
</evidence>
<feature type="transmembrane region" description="Helical" evidence="12">
    <location>
        <begin position="190"/>
        <end position="208"/>
    </location>
</feature>
<evidence type="ECO:0000256" key="4">
    <source>
        <dbReference type="ARBA" id="ARBA00022553"/>
    </source>
</evidence>
<organism evidence="14 15">
    <name type="scientific">Acholeplasma hippikon</name>
    <dbReference type="NCBI Taxonomy" id="264636"/>
    <lineage>
        <taxon>Bacteria</taxon>
        <taxon>Bacillati</taxon>
        <taxon>Mycoplasmatota</taxon>
        <taxon>Mollicutes</taxon>
        <taxon>Acholeplasmatales</taxon>
        <taxon>Acholeplasmataceae</taxon>
        <taxon>Acholeplasma</taxon>
    </lineage>
</organism>
<dbReference type="CDD" id="cd07548">
    <property type="entry name" value="P-type_ATPase-Cd_Zn_Co_like"/>
    <property type="match status" value="1"/>
</dbReference>
<evidence type="ECO:0000256" key="5">
    <source>
        <dbReference type="ARBA" id="ARBA00022692"/>
    </source>
</evidence>
<protein>
    <submittedName>
        <fullName evidence="14">Cadmium, zinc and cobalt-transporting ATPase</fullName>
        <ecNumber evidence="14">3.6.3.3</ecNumber>
    </submittedName>
</protein>
<keyword evidence="7 12" id="KW-0547">Nucleotide-binding</keyword>
<keyword evidence="8 12" id="KW-0067">ATP-binding</keyword>
<dbReference type="Gene3D" id="3.40.1110.10">
    <property type="entry name" value="Calcium-transporting ATPase, cytoplasmic domain N"/>
    <property type="match status" value="1"/>
</dbReference>
<dbReference type="InterPro" id="IPR059000">
    <property type="entry name" value="ATPase_P-type_domA"/>
</dbReference>
<dbReference type="Pfam" id="PF00122">
    <property type="entry name" value="E1-E2_ATPase"/>
    <property type="match status" value="1"/>
</dbReference>
<feature type="transmembrane region" description="Helical" evidence="12">
    <location>
        <begin position="754"/>
        <end position="772"/>
    </location>
</feature>
<dbReference type="PROSITE" id="PS01047">
    <property type="entry name" value="HMA_1"/>
    <property type="match status" value="1"/>
</dbReference>
<evidence type="ECO:0000313" key="15">
    <source>
        <dbReference type="Proteomes" id="UP000290909"/>
    </source>
</evidence>